<comment type="caution">
    <text evidence="1">The sequence shown here is derived from an EMBL/GenBank/DDBJ whole genome shotgun (WGS) entry which is preliminary data.</text>
</comment>
<proteinExistence type="predicted"/>
<dbReference type="Proteomes" id="UP001165060">
    <property type="component" value="Unassembled WGS sequence"/>
</dbReference>
<sequence length="271" mass="28795">MSLLTSSHLPASTELYLIGTSHVSQSSALEVSQTISLAKPDNVFVELCPARAEGVRRGDTSSPGAGGVESFVKQIKTIVQMMGGADFASASPLAAAGARDFQDTDFEMLFKLLGMKSGMEFEAAIREADNQGIPVIPGDLPVEQTMAAVKASLPLLLKDFQRTMSVPLPPILQSAMAGGLKNFDAETLKTREAARAIRSYMLTAVPPVANAMLTQRDVHMAERLLGCEGRTVAVVGFAHFDGVVSEWQKLVERKSLSAPSSSKTITGSVII</sequence>
<evidence type="ECO:0000313" key="1">
    <source>
        <dbReference type="EMBL" id="GMI30989.1"/>
    </source>
</evidence>
<dbReference type="PANTHER" id="PTHR21530">
    <property type="entry name" value="PHEROMONE SHUTDOWN PROTEIN"/>
    <property type="match status" value="1"/>
</dbReference>
<protein>
    <recommendedName>
        <fullName evidence="3">TraB family protein</fullName>
    </recommendedName>
</protein>
<accession>A0ABQ6MRU3</accession>
<organism evidence="1 2">
    <name type="scientific">Tetraparma gracilis</name>
    <dbReference type="NCBI Taxonomy" id="2962635"/>
    <lineage>
        <taxon>Eukaryota</taxon>
        <taxon>Sar</taxon>
        <taxon>Stramenopiles</taxon>
        <taxon>Ochrophyta</taxon>
        <taxon>Bolidophyceae</taxon>
        <taxon>Parmales</taxon>
        <taxon>Triparmaceae</taxon>
        <taxon>Tetraparma</taxon>
    </lineage>
</organism>
<dbReference type="InterPro" id="IPR046345">
    <property type="entry name" value="TraB_PrgY-like"/>
</dbReference>
<evidence type="ECO:0000313" key="2">
    <source>
        <dbReference type="Proteomes" id="UP001165060"/>
    </source>
</evidence>
<reference evidence="1 2" key="1">
    <citation type="journal article" date="2023" name="Commun. Biol.">
        <title>Genome analysis of Parmales, the sister group of diatoms, reveals the evolutionary specialization of diatoms from phago-mixotrophs to photoautotrophs.</title>
        <authorList>
            <person name="Ban H."/>
            <person name="Sato S."/>
            <person name="Yoshikawa S."/>
            <person name="Yamada K."/>
            <person name="Nakamura Y."/>
            <person name="Ichinomiya M."/>
            <person name="Sato N."/>
            <person name="Blanc-Mathieu R."/>
            <person name="Endo H."/>
            <person name="Kuwata A."/>
            <person name="Ogata H."/>
        </authorList>
    </citation>
    <scope>NUCLEOTIDE SEQUENCE [LARGE SCALE GENOMIC DNA]</scope>
</reference>
<dbReference type="PANTHER" id="PTHR21530:SF7">
    <property type="entry name" value="TRAB DOMAIN-CONTAINING PROTEIN"/>
    <property type="match status" value="1"/>
</dbReference>
<dbReference type="InterPro" id="IPR002816">
    <property type="entry name" value="TraB/PrgY/GumN_fam"/>
</dbReference>
<name>A0ABQ6MRU3_9STRA</name>
<gene>
    <name evidence="1" type="ORF">TeGR_g9291</name>
</gene>
<dbReference type="CDD" id="cd14726">
    <property type="entry name" value="TraB_PrgY-like"/>
    <property type="match status" value="1"/>
</dbReference>
<dbReference type="EMBL" id="BRYB01005951">
    <property type="protein sequence ID" value="GMI30989.1"/>
    <property type="molecule type" value="Genomic_DNA"/>
</dbReference>
<keyword evidence="2" id="KW-1185">Reference proteome</keyword>
<evidence type="ECO:0008006" key="3">
    <source>
        <dbReference type="Google" id="ProtNLM"/>
    </source>
</evidence>
<dbReference type="Pfam" id="PF01963">
    <property type="entry name" value="TraB_PrgY_gumN"/>
    <property type="match status" value="1"/>
</dbReference>